<dbReference type="Proteomes" id="UP000054248">
    <property type="component" value="Unassembled WGS sequence"/>
</dbReference>
<evidence type="ECO:0000256" key="11">
    <source>
        <dbReference type="ARBA" id="ARBA00023136"/>
    </source>
</evidence>
<dbReference type="Pfam" id="PF08022">
    <property type="entry name" value="FAD_binding_8"/>
    <property type="match status" value="1"/>
</dbReference>
<evidence type="ECO:0000256" key="4">
    <source>
        <dbReference type="ARBA" id="ARBA00022448"/>
    </source>
</evidence>
<accession>A0A0C3QGJ3</accession>
<dbReference type="PANTHER" id="PTHR32361">
    <property type="entry name" value="FERRIC/CUPRIC REDUCTASE TRANSMEMBRANE COMPONENT"/>
    <property type="match status" value="1"/>
</dbReference>
<evidence type="ECO:0000256" key="15">
    <source>
        <dbReference type="SAM" id="Phobius"/>
    </source>
</evidence>
<organism evidence="17 18">
    <name type="scientific">Tulasnella calospora MUT 4182</name>
    <dbReference type="NCBI Taxonomy" id="1051891"/>
    <lineage>
        <taxon>Eukaryota</taxon>
        <taxon>Fungi</taxon>
        <taxon>Dikarya</taxon>
        <taxon>Basidiomycota</taxon>
        <taxon>Agaricomycotina</taxon>
        <taxon>Agaricomycetes</taxon>
        <taxon>Cantharellales</taxon>
        <taxon>Tulasnellaceae</taxon>
        <taxon>Tulasnella</taxon>
    </lineage>
</organism>
<dbReference type="OrthoDB" id="17725at2759"/>
<keyword evidence="5" id="KW-1003">Cell membrane</keyword>
<keyword evidence="8 15" id="KW-1133">Transmembrane helix</keyword>
<dbReference type="AlphaFoldDB" id="A0A0C3QGJ3"/>
<reference evidence="17 18" key="1">
    <citation type="submission" date="2014-04" db="EMBL/GenBank/DDBJ databases">
        <authorList>
            <consortium name="DOE Joint Genome Institute"/>
            <person name="Kuo A."/>
            <person name="Girlanda M."/>
            <person name="Perotto S."/>
            <person name="Kohler A."/>
            <person name="Nagy L.G."/>
            <person name="Floudas D."/>
            <person name="Copeland A."/>
            <person name="Barry K.W."/>
            <person name="Cichocki N."/>
            <person name="Veneault-Fourrey C."/>
            <person name="LaButti K."/>
            <person name="Lindquist E.A."/>
            <person name="Lipzen A."/>
            <person name="Lundell T."/>
            <person name="Morin E."/>
            <person name="Murat C."/>
            <person name="Sun H."/>
            <person name="Tunlid A."/>
            <person name="Henrissat B."/>
            <person name="Grigoriev I.V."/>
            <person name="Hibbett D.S."/>
            <person name="Martin F."/>
            <person name="Nordberg H.P."/>
            <person name="Cantor M.N."/>
            <person name="Hua S.X."/>
        </authorList>
    </citation>
    <scope>NUCLEOTIDE SEQUENCE [LARGE SCALE GENOMIC DNA]</scope>
    <source>
        <strain evidence="17 18">MUT 4182</strain>
    </source>
</reference>
<dbReference type="InterPro" id="IPR051410">
    <property type="entry name" value="Ferric/Cupric_Reductase"/>
</dbReference>
<evidence type="ECO:0000256" key="10">
    <source>
        <dbReference type="ARBA" id="ARBA00023065"/>
    </source>
</evidence>
<dbReference type="STRING" id="1051891.A0A0C3QGJ3"/>
<evidence type="ECO:0000256" key="5">
    <source>
        <dbReference type="ARBA" id="ARBA00022475"/>
    </source>
</evidence>
<evidence type="ECO:0000256" key="7">
    <source>
        <dbReference type="ARBA" id="ARBA00022982"/>
    </source>
</evidence>
<sequence>MSSHPPSHPAAGPTNEEIAMYMNIAIWGCVGLFALANLPRAWARYRHPTARRPTLRFKTASKKAKQAPQRHGIPRTDSTAANSIGRDDNSPIKDKGESYAFEFSPTSPIEAPTVPSTTQTSSVPARVHSLAARFHRANRYLHRPFLNTGYTIGQTIAFSIYSTFIVFGCFYRSFLPTFMPRRAGSMAIGQFPLIFALGAKNNIVGFLLGVGYEKLNVWHRWVGKMIFFASLAHVVGWLVRWTISGKLVMATSAHPEGWAMFGGVCFLAIISLPPIRKSYYRVFWHAHWIGYLSMIIGVGFHYDEGWKWAVVAGAMLVFDHICRLFKTTFVYATITTIPELGCTRIEVPHLTRGWRAGQHVRLRTVSSLMGPLDALEAHPLTIATVSESDGGEGLTLYAKNAGDWTNRLYEAAKGAPKELEGGSTEKGLQSAPEQSTKMRMIIEGPYGGTGHDVFSSFSSAFIVSGGSGITFGLSSVDEILREAEAGLAKTRLVQFVWIIQDPGCLMSMMLVLQTFINRATRLRNIKVNIDIFYTRAIPLSMAQTLENASSLPENVTLSPGRPKFGNMLERFIDQTRELETSSNNLHGAVVGCCGPASLGESVKRAAMSIKGSKRSAVGGVELVEELFSW</sequence>
<feature type="transmembrane region" description="Helical" evidence="15">
    <location>
        <begin position="282"/>
        <end position="302"/>
    </location>
</feature>
<dbReference type="SFLD" id="SFLDS00052">
    <property type="entry name" value="Ferric_Reductase_Domain"/>
    <property type="match status" value="1"/>
</dbReference>
<feature type="compositionally biased region" description="Basic residues" evidence="14">
    <location>
        <begin position="53"/>
        <end position="65"/>
    </location>
</feature>
<evidence type="ECO:0000256" key="8">
    <source>
        <dbReference type="ARBA" id="ARBA00022989"/>
    </source>
</evidence>
<feature type="transmembrane region" description="Helical" evidence="15">
    <location>
        <begin position="258"/>
        <end position="275"/>
    </location>
</feature>
<feature type="transmembrane region" description="Helical" evidence="15">
    <location>
        <begin position="221"/>
        <end position="238"/>
    </location>
</feature>
<dbReference type="GO" id="GO:0015677">
    <property type="term" value="P:copper ion import"/>
    <property type="evidence" value="ECO:0007669"/>
    <property type="project" value="TreeGrafter"/>
</dbReference>
<dbReference type="InterPro" id="IPR013121">
    <property type="entry name" value="Fe_red_NAD-bd_6"/>
</dbReference>
<dbReference type="SUPFAM" id="SSF63380">
    <property type="entry name" value="Riboflavin synthase domain-like"/>
    <property type="match status" value="1"/>
</dbReference>
<keyword evidence="18" id="KW-1185">Reference proteome</keyword>
<evidence type="ECO:0000256" key="14">
    <source>
        <dbReference type="SAM" id="MobiDB-lite"/>
    </source>
</evidence>
<feature type="transmembrane region" description="Helical" evidence="15">
    <location>
        <begin position="20"/>
        <end position="38"/>
    </location>
</feature>
<keyword evidence="10" id="KW-0406">Ion transport</keyword>
<evidence type="ECO:0000256" key="3">
    <source>
        <dbReference type="ARBA" id="ARBA00012668"/>
    </source>
</evidence>
<dbReference type="GO" id="GO:0005886">
    <property type="term" value="C:plasma membrane"/>
    <property type="evidence" value="ECO:0007669"/>
    <property type="project" value="UniProtKB-SubCell"/>
</dbReference>
<dbReference type="PANTHER" id="PTHR32361:SF9">
    <property type="entry name" value="FERRIC REDUCTASE TRANSMEMBRANE COMPONENT 3-RELATED"/>
    <property type="match status" value="1"/>
</dbReference>
<dbReference type="HOGENOM" id="CLU_017408_1_1_1"/>
<dbReference type="SFLD" id="SFLDG01168">
    <property type="entry name" value="Ferric_reductase_subgroup_(FRE"/>
    <property type="match status" value="1"/>
</dbReference>
<evidence type="ECO:0000259" key="16">
    <source>
        <dbReference type="PROSITE" id="PS51384"/>
    </source>
</evidence>
<evidence type="ECO:0000313" key="17">
    <source>
        <dbReference type="EMBL" id="KIO24634.1"/>
    </source>
</evidence>
<comment type="similarity">
    <text evidence="2">Belongs to the ferric reductase (FRE) family.</text>
</comment>
<dbReference type="EC" id="1.16.1.9" evidence="3"/>
<keyword evidence="4" id="KW-0813">Transport</keyword>
<dbReference type="Gene3D" id="3.40.50.80">
    <property type="entry name" value="Nucleotide-binding domain of ferredoxin-NADP reductase (FNR) module"/>
    <property type="match status" value="1"/>
</dbReference>
<feature type="transmembrane region" description="Helical" evidence="15">
    <location>
        <begin position="145"/>
        <end position="167"/>
    </location>
</feature>
<evidence type="ECO:0000256" key="1">
    <source>
        <dbReference type="ARBA" id="ARBA00004651"/>
    </source>
</evidence>
<dbReference type="GO" id="GO:0006826">
    <property type="term" value="P:iron ion transport"/>
    <property type="evidence" value="ECO:0007669"/>
    <property type="project" value="UniProtKB-ARBA"/>
</dbReference>
<dbReference type="InterPro" id="IPR039261">
    <property type="entry name" value="FNR_nucleotide-bd"/>
</dbReference>
<feature type="domain" description="FAD-binding FR-type" evidence="16">
    <location>
        <begin position="317"/>
        <end position="452"/>
    </location>
</feature>
<keyword evidence="9" id="KW-0560">Oxidoreductase</keyword>
<comment type="catalytic activity">
    <reaction evidence="13">
        <text>2 a Fe(II)-siderophore + NADP(+) + H(+) = 2 a Fe(III)-siderophore + NADPH</text>
        <dbReference type="Rhea" id="RHEA:28795"/>
        <dbReference type="Rhea" id="RHEA-COMP:11342"/>
        <dbReference type="Rhea" id="RHEA-COMP:11344"/>
        <dbReference type="ChEBI" id="CHEBI:15378"/>
        <dbReference type="ChEBI" id="CHEBI:29033"/>
        <dbReference type="ChEBI" id="CHEBI:29034"/>
        <dbReference type="ChEBI" id="CHEBI:57783"/>
        <dbReference type="ChEBI" id="CHEBI:58349"/>
        <dbReference type="EC" id="1.16.1.9"/>
    </reaction>
</comment>
<proteinExistence type="inferred from homology"/>
<name>A0A0C3QGJ3_9AGAM</name>
<protein>
    <recommendedName>
        <fullName evidence="3">ferric-chelate reductase (NADPH)</fullName>
        <ecNumber evidence="3">1.16.1.9</ecNumber>
    </recommendedName>
</protein>
<evidence type="ECO:0000256" key="2">
    <source>
        <dbReference type="ARBA" id="ARBA00006278"/>
    </source>
</evidence>
<dbReference type="GO" id="GO:0006879">
    <property type="term" value="P:intracellular iron ion homeostasis"/>
    <property type="evidence" value="ECO:0007669"/>
    <property type="project" value="TreeGrafter"/>
</dbReference>
<dbReference type="InterPro" id="IPR017938">
    <property type="entry name" value="Riboflavin_synthase-like_b-brl"/>
</dbReference>
<evidence type="ECO:0000313" key="18">
    <source>
        <dbReference type="Proteomes" id="UP000054248"/>
    </source>
</evidence>
<reference evidence="18" key="2">
    <citation type="submission" date="2015-01" db="EMBL/GenBank/DDBJ databases">
        <title>Evolutionary Origins and Diversification of the Mycorrhizal Mutualists.</title>
        <authorList>
            <consortium name="DOE Joint Genome Institute"/>
            <consortium name="Mycorrhizal Genomics Consortium"/>
            <person name="Kohler A."/>
            <person name="Kuo A."/>
            <person name="Nagy L.G."/>
            <person name="Floudas D."/>
            <person name="Copeland A."/>
            <person name="Barry K.W."/>
            <person name="Cichocki N."/>
            <person name="Veneault-Fourrey C."/>
            <person name="LaButti K."/>
            <person name="Lindquist E.A."/>
            <person name="Lipzen A."/>
            <person name="Lundell T."/>
            <person name="Morin E."/>
            <person name="Murat C."/>
            <person name="Riley R."/>
            <person name="Ohm R."/>
            <person name="Sun H."/>
            <person name="Tunlid A."/>
            <person name="Henrissat B."/>
            <person name="Grigoriev I.V."/>
            <person name="Hibbett D.S."/>
            <person name="Martin F."/>
        </authorList>
    </citation>
    <scope>NUCLEOTIDE SEQUENCE [LARGE SCALE GENOMIC DNA]</scope>
    <source>
        <strain evidence="18">MUT 4182</strain>
    </source>
</reference>
<dbReference type="CDD" id="cd06186">
    <property type="entry name" value="NOX_Duox_like_FAD_NADP"/>
    <property type="match status" value="1"/>
</dbReference>
<keyword evidence="12" id="KW-0325">Glycoprotein</keyword>
<feature type="transmembrane region" description="Helical" evidence="15">
    <location>
        <begin position="187"/>
        <end position="209"/>
    </location>
</feature>
<feature type="region of interest" description="Disordered" evidence="14">
    <location>
        <begin position="53"/>
        <end position="97"/>
    </location>
</feature>
<evidence type="ECO:0000256" key="6">
    <source>
        <dbReference type="ARBA" id="ARBA00022692"/>
    </source>
</evidence>
<dbReference type="EMBL" id="KN823057">
    <property type="protein sequence ID" value="KIO24634.1"/>
    <property type="molecule type" value="Genomic_DNA"/>
</dbReference>
<dbReference type="Pfam" id="PF08030">
    <property type="entry name" value="NAD_binding_6"/>
    <property type="match status" value="1"/>
</dbReference>
<feature type="compositionally biased region" description="Basic and acidic residues" evidence="14">
    <location>
        <begin position="85"/>
        <end position="97"/>
    </location>
</feature>
<dbReference type="PROSITE" id="PS51384">
    <property type="entry name" value="FAD_FR"/>
    <property type="match status" value="1"/>
</dbReference>
<keyword evidence="7" id="KW-0249">Electron transport</keyword>
<dbReference type="InterPro" id="IPR013112">
    <property type="entry name" value="FAD-bd_8"/>
</dbReference>
<keyword evidence="11 15" id="KW-0472">Membrane</keyword>
<comment type="subcellular location">
    <subcellularLocation>
        <location evidence="1">Cell membrane</location>
        <topology evidence="1">Multi-pass membrane protein</topology>
    </subcellularLocation>
</comment>
<feature type="region of interest" description="Disordered" evidence="14">
    <location>
        <begin position="415"/>
        <end position="434"/>
    </location>
</feature>
<dbReference type="Pfam" id="PF01794">
    <property type="entry name" value="Ferric_reduct"/>
    <property type="match status" value="1"/>
</dbReference>
<evidence type="ECO:0000256" key="12">
    <source>
        <dbReference type="ARBA" id="ARBA00023180"/>
    </source>
</evidence>
<keyword evidence="6 15" id="KW-0812">Transmembrane</keyword>
<evidence type="ECO:0000256" key="9">
    <source>
        <dbReference type="ARBA" id="ARBA00023002"/>
    </source>
</evidence>
<dbReference type="GO" id="GO:0052851">
    <property type="term" value="F:ferric-chelate reductase (NADPH) activity"/>
    <property type="evidence" value="ECO:0007669"/>
    <property type="project" value="UniProtKB-EC"/>
</dbReference>
<gene>
    <name evidence="17" type="ORF">M407DRAFT_25973</name>
</gene>
<dbReference type="InterPro" id="IPR017927">
    <property type="entry name" value="FAD-bd_FR_type"/>
</dbReference>
<evidence type="ECO:0000256" key="13">
    <source>
        <dbReference type="ARBA" id="ARBA00048483"/>
    </source>
</evidence>
<dbReference type="InterPro" id="IPR013130">
    <property type="entry name" value="Fe3_Rdtase_TM_dom"/>
</dbReference>